<feature type="region of interest" description="Disordered" evidence="1">
    <location>
        <begin position="1"/>
        <end position="31"/>
    </location>
</feature>
<evidence type="ECO:0000313" key="3">
    <source>
        <dbReference type="Proteomes" id="UP000024635"/>
    </source>
</evidence>
<proteinExistence type="predicted"/>
<reference evidence="3" key="1">
    <citation type="journal article" date="2015" name="Nat. Genet.">
        <title>The genome and transcriptome of the zoonotic hookworm Ancylostoma ceylanicum identify infection-specific gene families.</title>
        <authorList>
            <person name="Schwarz E.M."/>
            <person name="Hu Y."/>
            <person name="Antoshechkin I."/>
            <person name="Miller M.M."/>
            <person name="Sternberg P.W."/>
            <person name="Aroian R.V."/>
        </authorList>
    </citation>
    <scope>NUCLEOTIDE SEQUENCE</scope>
    <source>
        <strain evidence="3">HY135</strain>
    </source>
</reference>
<gene>
    <name evidence="2" type="primary">Acey_s0021.g337</name>
    <name evidence="2" type="ORF">Y032_0021g337</name>
</gene>
<evidence type="ECO:0000313" key="2">
    <source>
        <dbReference type="EMBL" id="EYC20645.1"/>
    </source>
</evidence>
<protein>
    <submittedName>
        <fullName evidence="2">Uncharacterized protein</fullName>
    </submittedName>
</protein>
<dbReference type="EMBL" id="JARK01001357">
    <property type="protein sequence ID" value="EYC20645.1"/>
    <property type="molecule type" value="Genomic_DNA"/>
</dbReference>
<accession>A0A016UZQ3</accession>
<organism evidence="2 3">
    <name type="scientific">Ancylostoma ceylanicum</name>
    <dbReference type="NCBI Taxonomy" id="53326"/>
    <lineage>
        <taxon>Eukaryota</taxon>
        <taxon>Metazoa</taxon>
        <taxon>Ecdysozoa</taxon>
        <taxon>Nematoda</taxon>
        <taxon>Chromadorea</taxon>
        <taxon>Rhabditida</taxon>
        <taxon>Rhabditina</taxon>
        <taxon>Rhabditomorpha</taxon>
        <taxon>Strongyloidea</taxon>
        <taxon>Ancylostomatidae</taxon>
        <taxon>Ancylostomatinae</taxon>
        <taxon>Ancylostoma</taxon>
    </lineage>
</organism>
<dbReference type="Proteomes" id="UP000024635">
    <property type="component" value="Unassembled WGS sequence"/>
</dbReference>
<comment type="caution">
    <text evidence="2">The sequence shown here is derived from an EMBL/GenBank/DDBJ whole genome shotgun (WGS) entry which is preliminary data.</text>
</comment>
<name>A0A016UZQ3_9BILA</name>
<evidence type="ECO:0000256" key="1">
    <source>
        <dbReference type="SAM" id="MobiDB-lite"/>
    </source>
</evidence>
<sequence length="114" mass="13190">MRGVPAQSADMPETALGSSGPRPPLSPSTMDPIKGVEVNFVPVEKQPVNYGNLPPNLSRLFEQREKSWVKSQLDPCQENVNHFRIIRDRIEKHKKNMLFMYAIQWYYEYIGKNI</sequence>
<dbReference type="AlphaFoldDB" id="A0A016UZQ3"/>
<keyword evidence="3" id="KW-1185">Reference proteome</keyword>